<dbReference type="Pfam" id="PF21982">
    <property type="entry name" value="RecX_HTH1"/>
    <property type="match status" value="1"/>
</dbReference>
<evidence type="ECO:0000259" key="8">
    <source>
        <dbReference type="Pfam" id="PF21982"/>
    </source>
</evidence>
<keyword evidence="10" id="KW-1185">Reference proteome</keyword>
<organism evidence="9 10">
    <name type="scientific">Ectothiorhodosinus mongolicus</name>
    <dbReference type="NCBI Taxonomy" id="233100"/>
    <lineage>
        <taxon>Bacteria</taxon>
        <taxon>Pseudomonadati</taxon>
        <taxon>Pseudomonadota</taxon>
        <taxon>Gammaproteobacteria</taxon>
        <taxon>Chromatiales</taxon>
        <taxon>Ectothiorhodospiraceae</taxon>
        <taxon>Ectothiorhodosinus</taxon>
    </lineage>
</organism>
<dbReference type="OrthoDB" id="7066780at2"/>
<dbReference type="Pfam" id="PF21981">
    <property type="entry name" value="RecX_HTH3"/>
    <property type="match status" value="1"/>
</dbReference>
<dbReference type="InterPro" id="IPR036388">
    <property type="entry name" value="WH-like_DNA-bd_sf"/>
</dbReference>
<dbReference type="PANTHER" id="PTHR33602">
    <property type="entry name" value="REGULATORY PROTEIN RECX FAMILY PROTEIN"/>
    <property type="match status" value="1"/>
</dbReference>
<evidence type="ECO:0000256" key="5">
    <source>
        <dbReference type="HAMAP-Rule" id="MF_01114"/>
    </source>
</evidence>
<dbReference type="RefSeq" id="WP_159435508.1">
    <property type="nucleotide sequence ID" value="NZ_CP023018.1"/>
</dbReference>
<feature type="domain" description="RecX third three-helical" evidence="7">
    <location>
        <begin position="100"/>
        <end position="143"/>
    </location>
</feature>
<feature type="domain" description="RecX first three-helical" evidence="8">
    <location>
        <begin position="6"/>
        <end position="42"/>
    </location>
</feature>
<dbReference type="InterPro" id="IPR053925">
    <property type="entry name" value="RecX_HTH_3rd"/>
</dbReference>
<name>A0A1R3VMN1_9GAMM</name>
<evidence type="ECO:0000256" key="4">
    <source>
        <dbReference type="ARBA" id="ARBA00022490"/>
    </source>
</evidence>
<dbReference type="HAMAP" id="MF_01114">
    <property type="entry name" value="RecX"/>
    <property type="match status" value="1"/>
</dbReference>
<comment type="function">
    <text evidence="5">Modulates RecA activity.</text>
</comment>
<comment type="subcellular location">
    <subcellularLocation>
        <location evidence="1 5">Cytoplasm</location>
    </subcellularLocation>
</comment>
<dbReference type="AlphaFoldDB" id="A0A1R3VMN1"/>
<dbReference type="GO" id="GO:0006282">
    <property type="term" value="P:regulation of DNA repair"/>
    <property type="evidence" value="ECO:0007669"/>
    <property type="project" value="UniProtKB-UniRule"/>
</dbReference>
<evidence type="ECO:0000256" key="1">
    <source>
        <dbReference type="ARBA" id="ARBA00004496"/>
    </source>
</evidence>
<dbReference type="Pfam" id="PF02631">
    <property type="entry name" value="RecX_HTH2"/>
    <property type="match status" value="1"/>
</dbReference>
<evidence type="ECO:0000259" key="6">
    <source>
        <dbReference type="Pfam" id="PF02631"/>
    </source>
</evidence>
<dbReference type="InterPro" id="IPR053926">
    <property type="entry name" value="RecX_HTH_1st"/>
</dbReference>
<feature type="domain" description="RecX second three-helical" evidence="6">
    <location>
        <begin position="52"/>
        <end position="91"/>
    </location>
</feature>
<dbReference type="InterPro" id="IPR053924">
    <property type="entry name" value="RecX_HTH_2nd"/>
</dbReference>
<protein>
    <recommendedName>
        <fullName evidence="3 5">Regulatory protein RecX</fullName>
    </recommendedName>
</protein>
<accession>A0A1R3VMN1</accession>
<proteinExistence type="inferred from homology"/>
<dbReference type="EMBL" id="FTPK01000001">
    <property type="protein sequence ID" value="SIT65838.1"/>
    <property type="molecule type" value="Genomic_DNA"/>
</dbReference>
<reference evidence="9 10" key="1">
    <citation type="submission" date="2017-01" db="EMBL/GenBank/DDBJ databases">
        <authorList>
            <person name="Mah S.A."/>
            <person name="Swanson W.J."/>
            <person name="Moy G.W."/>
            <person name="Vacquier V.D."/>
        </authorList>
    </citation>
    <scope>NUCLEOTIDE SEQUENCE [LARGE SCALE GENOMIC DNA]</scope>
    <source>
        <strain evidence="9 10">M9</strain>
    </source>
</reference>
<dbReference type="Proteomes" id="UP000223759">
    <property type="component" value="Unassembled WGS sequence"/>
</dbReference>
<evidence type="ECO:0000256" key="3">
    <source>
        <dbReference type="ARBA" id="ARBA00018111"/>
    </source>
</evidence>
<keyword evidence="4 5" id="KW-0963">Cytoplasm</keyword>
<dbReference type="STRING" id="233100.SAMN05216526_0293"/>
<dbReference type="Gene3D" id="1.10.10.10">
    <property type="entry name" value="Winged helix-like DNA-binding domain superfamily/Winged helix DNA-binding domain"/>
    <property type="match status" value="3"/>
</dbReference>
<evidence type="ECO:0000256" key="2">
    <source>
        <dbReference type="ARBA" id="ARBA00009695"/>
    </source>
</evidence>
<evidence type="ECO:0000313" key="9">
    <source>
        <dbReference type="EMBL" id="SIT65838.1"/>
    </source>
</evidence>
<evidence type="ECO:0000259" key="7">
    <source>
        <dbReference type="Pfam" id="PF21981"/>
    </source>
</evidence>
<dbReference type="PANTHER" id="PTHR33602:SF1">
    <property type="entry name" value="REGULATORY PROTEIN RECX FAMILY PROTEIN"/>
    <property type="match status" value="1"/>
</dbReference>
<dbReference type="InterPro" id="IPR003783">
    <property type="entry name" value="Regulatory_RecX"/>
</dbReference>
<dbReference type="GO" id="GO:0005737">
    <property type="term" value="C:cytoplasm"/>
    <property type="evidence" value="ECO:0007669"/>
    <property type="project" value="UniProtKB-SubCell"/>
</dbReference>
<gene>
    <name evidence="5" type="primary">recX</name>
    <name evidence="9" type="ORF">SAMN05216526_0293</name>
</gene>
<comment type="similarity">
    <text evidence="2 5">Belongs to the RecX family.</text>
</comment>
<sequence length="149" mass="17028">MSEETALQVAVRLLARREHSQGELEKKLAQRDFDEQQIATALLQLSEQDLQSDQRFAEMFVRSKTQQGQGPVRIRSELVQRGVAASVIEAAFAEAQCDWLALAKTVYQRRFGGSVAGNFQEKAKRMRFLQYRGFTTDMIQQLMEKNGTR</sequence>
<evidence type="ECO:0000313" key="10">
    <source>
        <dbReference type="Proteomes" id="UP000223759"/>
    </source>
</evidence>